<feature type="region of interest" description="Disordered" evidence="2">
    <location>
        <begin position="630"/>
        <end position="702"/>
    </location>
</feature>
<name>A0A9Q0YTY9_HOLLE</name>
<feature type="compositionally biased region" description="Acidic residues" evidence="2">
    <location>
        <begin position="1644"/>
        <end position="1666"/>
    </location>
</feature>
<dbReference type="PANTHER" id="PTHR16046">
    <property type="entry name" value="SMC5-SMC6 COMPLEX LOCALIZATION FACTOR 2"/>
    <property type="match status" value="1"/>
</dbReference>
<feature type="region of interest" description="Disordered" evidence="2">
    <location>
        <begin position="1616"/>
        <end position="1754"/>
    </location>
</feature>
<feature type="compositionally biased region" description="Polar residues" evidence="2">
    <location>
        <begin position="667"/>
        <end position="676"/>
    </location>
</feature>
<accession>A0A9Q0YTY9</accession>
<evidence type="ECO:0000313" key="5">
    <source>
        <dbReference type="Proteomes" id="UP001152320"/>
    </source>
</evidence>
<feature type="compositionally biased region" description="Basic and acidic residues" evidence="2">
    <location>
        <begin position="1667"/>
        <end position="1707"/>
    </location>
</feature>
<feature type="compositionally biased region" description="Basic and acidic residues" evidence="2">
    <location>
        <begin position="873"/>
        <end position="885"/>
    </location>
</feature>
<feature type="compositionally biased region" description="Low complexity" evidence="2">
    <location>
        <begin position="942"/>
        <end position="958"/>
    </location>
</feature>
<feature type="compositionally biased region" description="Basic and acidic residues" evidence="2">
    <location>
        <begin position="1827"/>
        <end position="1846"/>
    </location>
</feature>
<feature type="compositionally biased region" description="Low complexity" evidence="2">
    <location>
        <begin position="484"/>
        <end position="497"/>
    </location>
</feature>
<feature type="region of interest" description="Disordered" evidence="2">
    <location>
        <begin position="1781"/>
        <end position="1938"/>
    </location>
</feature>
<feature type="region of interest" description="Disordered" evidence="2">
    <location>
        <begin position="571"/>
        <end position="591"/>
    </location>
</feature>
<feature type="compositionally biased region" description="Basic and acidic residues" evidence="2">
    <location>
        <begin position="239"/>
        <end position="249"/>
    </location>
</feature>
<feature type="region of interest" description="Disordered" evidence="2">
    <location>
        <begin position="1066"/>
        <end position="1085"/>
    </location>
</feature>
<dbReference type="Proteomes" id="UP001152320">
    <property type="component" value="Chromosome 17"/>
</dbReference>
<comment type="similarity">
    <text evidence="1">Belongs to the FAM178 family.</text>
</comment>
<evidence type="ECO:0000256" key="1">
    <source>
        <dbReference type="ARBA" id="ARBA00010311"/>
    </source>
</evidence>
<gene>
    <name evidence="4" type="ORF">HOLleu_33905</name>
</gene>
<feature type="region of interest" description="Disordered" evidence="2">
    <location>
        <begin position="1"/>
        <end position="20"/>
    </location>
</feature>
<organism evidence="4 5">
    <name type="scientific">Holothuria leucospilota</name>
    <name type="common">Black long sea cucumber</name>
    <name type="synonym">Mertensiothuria leucospilota</name>
    <dbReference type="NCBI Taxonomy" id="206669"/>
    <lineage>
        <taxon>Eukaryota</taxon>
        <taxon>Metazoa</taxon>
        <taxon>Echinodermata</taxon>
        <taxon>Eleutherozoa</taxon>
        <taxon>Echinozoa</taxon>
        <taxon>Holothuroidea</taxon>
        <taxon>Aspidochirotacea</taxon>
        <taxon>Aspidochirotida</taxon>
        <taxon>Holothuriidae</taxon>
        <taxon>Holothuria</taxon>
    </lineage>
</organism>
<reference evidence="4" key="1">
    <citation type="submission" date="2021-10" db="EMBL/GenBank/DDBJ databases">
        <title>Tropical sea cucumber genome reveals ecological adaptation and Cuvierian tubules defense mechanism.</title>
        <authorList>
            <person name="Chen T."/>
        </authorList>
    </citation>
    <scope>NUCLEOTIDE SEQUENCE</scope>
    <source>
        <strain evidence="4">Nanhai2018</strain>
        <tissue evidence="4">Muscle</tissue>
    </source>
</reference>
<dbReference type="OrthoDB" id="6158547at2759"/>
<feature type="compositionally biased region" description="Polar residues" evidence="2">
    <location>
        <begin position="630"/>
        <end position="646"/>
    </location>
</feature>
<feature type="compositionally biased region" description="Basic and acidic residues" evidence="2">
    <location>
        <begin position="1781"/>
        <end position="1796"/>
    </location>
</feature>
<evidence type="ECO:0000256" key="2">
    <source>
        <dbReference type="SAM" id="MobiDB-lite"/>
    </source>
</evidence>
<feature type="region of interest" description="Disordered" evidence="2">
    <location>
        <begin position="796"/>
        <end position="962"/>
    </location>
</feature>
<feature type="compositionally biased region" description="Polar residues" evidence="2">
    <location>
        <begin position="345"/>
        <end position="371"/>
    </location>
</feature>
<feature type="compositionally biased region" description="Polar residues" evidence="2">
    <location>
        <begin position="209"/>
        <end position="219"/>
    </location>
</feature>
<sequence length="2138" mass="235669">MSAEEKLHSSGFSPGTSEITGNLVCKYSSKQATEVGKDPAGDERQCGSHLIQPICNQTASQQNIPKVVTPSPQRQSNMEDMCREKEGTAVLNMAPRGNKPIPTVVTPPVNPPSSSAVSSQSSSSHVPSSQQDYRKLPQRNVPEYSAFRSHPVPHHSVPSPQPQATPVGQHSATYLHAVPQARSAPLKDPVLSLRHNLQQPHERIPKDPCSNQQKDQSTLAGALNPDITRTTSTPAIPNEMKKSNFKDGFHPSPNVNKESPGLLSVRKPSVHPKDPRTCLQKDLGAVGSVVTPDITRMRPTTPSDSGTSNIKDSHVPSTNLSKKSPGHFVVKQPSGSPKDPRTCLQRDQQTLVSSSVHPEATTSTSRPTSSVELVASGSKDGSLPQVKVNSLHVISERRLVKQPKVVLKRLEPFKKIPKEERTADENGSVEKELRNAHLKLRSSIDAITKDDDEKSVHIPVQIPKVMPHVHPSTSRLSMSKHHLSSSSMAMHSFPSKSKAARDANFHSRKHSFGRSRSFSYSSSWRTPNKVEELHSPSSDPSWKMKANPSSGVKDSSRHLYGKHSARALSYEERNRPLPLLTTDNDSLKESEQRGVRMRIMSSNSTVPKQIAPSLGHKMLGLESNSIRSHAETLSDSEANVRRSVSTHFKHKNKPVKPFVVDKKPKHSPNQSVSQHLPPSEGKLRDSSNSQKNSSYASSENQPSFRQLLEIASKNTNQVGNHDWEYSRKRRYSDGQINKCQPTDPRHFLRPFPEGVSSIKIPKLERLKEHLGETSNSENVKTVKDKEMQRSIPTTGKAKNKLGEMSDTGKGVGVCQDQENSVSVEEVSRLSSAKSDNVEEKREDDDDYDDGSMSCEDAPEDVEMTSEATPLMEGKSDCKPGDEKKGLTPKNLFEMLQKKEGKMERKVEDTASKKDLKEDKSTGSDVQRLFSELQTSSEESKKSNPSSPSTSSKASSPSGSEKRLLSITSLKKVKHILTGIALKRQASVDSDASTKDGSSSSTSSSEHSGDERQQGIPSSGDQNRKENERALDDGDIFTTENSGSESSEDDDSVLQLKPSALIDETIDETKDLVNAPMPVTPSKMSYSQVSYSPVLPESTRIRHQGVAERSQVGYTLDKILNMKKDQDKKDGDITAIRDKLMDDVSRGGIAKLATETDESDEDIDIDPESVEYAKVKKFPRKSERIPDVPPGEEIFDPEKICKLFTPTQCLCVKSFVSNGENQTSMESLLISAAPEEVEELITSSCLEMCETVSDDMMRWMFLLMSIHPSAQENHHLYQTQWMHLNKAPLISNELRFPWVPSLKDFISVLLNYGGDLAGLVSVSDCELDFSEEMLRDEFSQGHLEGSSERRDICFKEEEGVFVMILKNHLCRVIKILTQAIFTHMALKDCSGYRTEELQCLLIIMMRIALDKTVIGLPVAVDITMAIAAILEGFEDSVWYQEVERMCVLFPLITSHHHNMVYLLWSCMPLHVERGRYLCRRLSYAGLQNLVLPEKNTQRLSSSLDQTVPYIKISSLIPILQCCKPSKATDYYQLNSIIQLLDYTIGNEVLENYEKRDLDQIYRRLREMVGDIRDSALSLSRSQVKSLLLRTATKLSFMTQSMLSNQKSIFGFLRSDTPVGVDEDEEEGNPEHHIRSQDDAASLPSDDGDDACNVEMEPLSDNEVEAEDGQARVKDESEVPRDNEGKEGQGVREEDKQVHFEKQGLKEGQTEIQFSVPSGKSCANKDVGKESDIPSGLEVMDTSDDNGDQLDPGITTGIEVEPVSKETELKSGIEAGVEEIKTSESIKEVEQEPGKEVTGEVSKTYGGIREDELEPEIKAGVEVSEIDGDEKVKRDSESLAGEDSEKQSGSDSIELQQELAVDKGESGTSESFKDLKQKTEISDGVREMQTSEGKILEQNSEGSAGLEIEETLERKKAETEPDVKVTVQVSESPKSKEVQLNPAQASYLEAGESLTNQKLPVDSEVQAAVSDEKALSVKEFNRKSGAQVPVEAGEVSRCKGQAGESSSKKEVTTFGDIGKGGEGLMEKVTLSPCVDEGATLEKVPGASSPTKKSVWVPVKVECDLSPVKGSFEEDIKRSDSTVGYPVPSAARGGAVVKIEKDQQDIIDLTSPERKDAPSISISEVIELDSADDDDDVICLD</sequence>
<feature type="region of interest" description="Disordered" evidence="2">
    <location>
        <begin position="201"/>
        <end position="379"/>
    </location>
</feature>
<proteinExistence type="inferred from homology"/>
<feature type="compositionally biased region" description="Basic and acidic residues" evidence="2">
    <location>
        <begin position="1021"/>
        <end position="1031"/>
    </location>
</feature>
<feature type="compositionally biased region" description="Basic and acidic residues" evidence="2">
    <location>
        <begin position="895"/>
        <end position="921"/>
    </location>
</feature>
<feature type="region of interest" description="Disordered" evidence="2">
    <location>
        <begin position="1983"/>
        <end position="2016"/>
    </location>
</feature>
<protein>
    <submittedName>
        <fullName evidence="4">SMC5-SMC6 complex localization factor protein 2</fullName>
    </submittedName>
</protein>
<feature type="compositionally biased region" description="Low complexity" evidence="2">
    <location>
        <begin position="988"/>
        <end position="1005"/>
    </location>
</feature>
<feature type="compositionally biased region" description="Low complexity" evidence="2">
    <location>
        <begin position="104"/>
        <end position="129"/>
    </location>
</feature>
<feature type="compositionally biased region" description="Basic and acidic residues" evidence="2">
    <location>
        <begin position="1858"/>
        <end position="1884"/>
    </location>
</feature>
<dbReference type="PANTHER" id="PTHR16046:SF9">
    <property type="entry name" value="SMC5-SMC6 COMPLEX LOCALIZATION FACTOR PROTEIN 2"/>
    <property type="match status" value="1"/>
</dbReference>
<evidence type="ECO:0000313" key="4">
    <source>
        <dbReference type="EMBL" id="KAJ8026146.1"/>
    </source>
</evidence>
<feature type="domain" description="Coiled-coil SMC6 And NSE5 INteracting (CANIN)" evidence="3">
    <location>
        <begin position="1114"/>
        <end position="1482"/>
    </location>
</feature>
<dbReference type="InterPro" id="IPR026161">
    <property type="entry name" value="FAM178"/>
</dbReference>
<evidence type="ECO:0000259" key="3">
    <source>
        <dbReference type="Pfam" id="PF14816"/>
    </source>
</evidence>
<feature type="compositionally biased region" description="Polar residues" evidence="2">
    <location>
        <begin position="298"/>
        <end position="322"/>
    </location>
</feature>
<feature type="compositionally biased region" description="Low complexity" evidence="2">
    <location>
        <begin position="686"/>
        <end position="700"/>
    </location>
</feature>
<feature type="compositionally biased region" description="Basic and acidic residues" evidence="2">
    <location>
        <begin position="1909"/>
        <end position="1921"/>
    </location>
</feature>
<dbReference type="InterPro" id="IPR044276">
    <property type="entry name" value="CANIN_dom"/>
</dbReference>
<feature type="region of interest" description="Disordered" evidence="2">
    <location>
        <begin position="468"/>
        <end position="557"/>
    </location>
</feature>
<feature type="compositionally biased region" description="Polar residues" evidence="2">
    <location>
        <begin position="10"/>
        <end position="20"/>
    </location>
</feature>
<feature type="region of interest" description="Disordered" evidence="2">
    <location>
        <begin position="979"/>
        <end position="1053"/>
    </location>
</feature>
<dbReference type="Pfam" id="PF14816">
    <property type="entry name" value="CANIN"/>
    <property type="match status" value="1"/>
</dbReference>
<feature type="region of interest" description="Disordered" evidence="2">
    <location>
        <begin position="56"/>
        <end position="171"/>
    </location>
</feature>
<feature type="compositionally biased region" description="Low complexity" evidence="2">
    <location>
        <begin position="514"/>
        <end position="523"/>
    </location>
</feature>
<dbReference type="EMBL" id="JAIZAY010000017">
    <property type="protein sequence ID" value="KAJ8026146.1"/>
    <property type="molecule type" value="Genomic_DNA"/>
</dbReference>
<keyword evidence="5" id="KW-1185">Reference proteome</keyword>
<feature type="compositionally biased region" description="Polar residues" evidence="2">
    <location>
        <begin position="56"/>
        <end position="78"/>
    </location>
</feature>
<feature type="compositionally biased region" description="Low complexity" evidence="2">
    <location>
        <begin position="818"/>
        <end position="831"/>
    </location>
</feature>
<feature type="compositionally biased region" description="Polar residues" evidence="2">
    <location>
        <begin position="1886"/>
        <end position="1900"/>
    </location>
</feature>
<comment type="caution">
    <text evidence="4">The sequence shown here is derived from an EMBL/GenBank/DDBJ whole genome shotgun (WGS) entry which is preliminary data.</text>
</comment>
<feature type="compositionally biased region" description="Basic and acidic residues" evidence="2">
    <location>
        <begin position="1627"/>
        <end position="1636"/>
    </location>
</feature>